<evidence type="ECO:0000313" key="3">
    <source>
        <dbReference type="Proteomes" id="UP001196413"/>
    </source>
</evidence>
<evidence type="ECO:0000256" key="1">
    <source>
        <dbReference type="SAM" id="MobiDB-lite"/>
    </source>
</evidence>
<feature type="region of interest" description="Disordered" evidence="1">
    <location>
        <begin position="1"/>
        <end position="29"/>
    </location>
</feature>
<feature type="compositionally biased region" description="Polar residues" evidence="1">
    <location>
        <begin position="1"/>
        <end position="10"/>
    </location>
</feature>
<organism evidence="2 3">
    <name type="scientific">Parelaphostrongylus tenuis</name>
    <name type="common">Meningeal worm</name>
    <dbReference type="NCBI Taxonomy" id="148309"/>
    <lineage>
        <taxon>Eukaryota</taxon>
        <taxon>Metazoa</taxon>
        <taxon>Ecdysozoa</taxon>
        <taxon>Nematoda</taxon>
        <taxon>Chromadorea</taxon>
        <taxon>Rhabditida</taxon>
        <taxon>Rhabditina</taxon>
        <taxon>Rhabditomorpha</taxon>
        <taxon>Strongyloidea</taxon>
        <taxon>Metastrongylidae</taxon>
        <taxon>Parelaphostrongylus</taxon>
    </lineage>
</organism>
<evidence type="ECO:0000313" key="2">
    <source>
        <dbReference type="EMBL" id="KAJ1357909.1"/>
    </source>
</evidence>
<proteinExistence type="predicted"/>
<dbReference type="EMBL" id="JAHQIW010003259">
    <property type="protein sequence ID" value="KAJ1357909.1"/>
    <property type="molecule type" value="Genomic_DNA"/>
</dbReference>
<sequence length="102" mass="11204">MELLGSSPTRGSLKARRRGGCERFTTRPQWQSPSREVQLALSSQCSPLGSFSILTCHRPSIPPQGLVLPRRPWYLPEPPSPGLRLAGTRGTVLVNYPLVLAL</sequence>
<keyword evidence="3" id="KW-1185">Reference proteome</keyword>
<dbReference type="AlphaFoldDB" id="A0AAD5QQJ1"/>
<reference evidence="2" key="1">
    <citation type="submission" date="2021-06" db="EMBL/GenBank/DDBJ databases">
        <title>Parelaphostrongylus tenuis whole genome reference sequence.</title>
        <authorList>
            <person name="Garwood T.J."/>
            <person name="Larsen P.A."/>
            <person name="Fountain-Jones N.M."/>
            <person name="Garbe J.R."/>
            <person name="Macchietto M.G."/>
            <person name="Kania S.A."/>
            <person name="Gerhold R.W."/>
            <person name="Richards J.E."/>
            <person name="Wolf T.M."/>
        </authorList>
    </citation>
    <scope>NUCLEOTIDE SEQUENCE</scope>
    <source>
        <strain evidence="2">MNPRO001-30</strain>
        <tissue evidence="2">Meninges</tissue>
    </source>
</reference>
<dbReference type="Proteomes" id="UP001196413">
    <property type="component" value="Unassembled WGS sequence"/>
</dbReference>
<name>A0AAD5QQJ1_PARTN</name>
<gene>
    <name evidence="2" type="ORF">KIN20_016177</name>
</gene>
<comment type="caution">
    <text evidence="2">The sequence shown here is derived from an EMBL/GenBank/DDBJ whole genome shotgun (WGS) entry which is preliminary data.</text>
</comment>
<accession>A0AAD5QQJ1</accession>
<protein>
    <submittedName>
        <fullName evidence="2">Uncharacterized protein</fullName>
    </submittedName>
</protein>